<dbReference type="RefSeq" id="WP_007104169.1">
    <property type="nucleotide sequence ID" value="NZ_BAER01000038.1"/>
</dbReference>
<reference evidence="4" key="1">
    <citation type="journal article" date="2014" name="Environ. Microbiol.">
        <title>Comparative genomics of the marine bacterial genus Glaciecola reveals the high degree of genomic diversity and genomic characteristic for cold adaptation.</title>
        <authorList>
            <person name="Qin Q.L."/>
            <person name="Xie B.B."/>
            <person name="Yu Y."/>
            <person name="Shu Y.L."/>
            <person name="Rong J.C."/>
            <person name="Zhang Y.J."/>
            <person name="Zhao D.L."/>
            <person name="Chen X.L."/>
            <person name="Zhang X.Y."/>
            <person name="Chen B."/>
            <person name="Zhou B.C."/>
            <person name="Zhang Y.Z."/>
        </authorList>
    </citation>
    <scope>NUCLEOTIDE SEQUENCE [LARGE SCALE GENOMIC DNA]</scope>
    <source>
        <strain evidence="4">LMG 21857</strain>
    </source>
</reference>
<feature type="domain" description="Solute-binding protein family 3/N-terminal" evidence="2">
    <location>
        <begin position="29"/>
        <end position="144"/>
    </location>
</feature>
<dbReference type="Proteomes" id="UP000006322">
    <property type="component" value="Unassembled WGS sequence"/>
</dbReference>
<keyword evidence="4" id="KW-1185">Reference proteome</keyword>
<dbReference type="InterPro" id="IPR001638">
    <property type="entry name" value="Solute-binding_3/MltF_N"/>
</dbReference>
<accession>K6Z879</accession>
<organism evidence="3 4">
    <name type="scientific">Paraglaciecola polaris LMG 21857</name>
    <dbReference type="NCBI Taxonomy" id="1129793"/>
    <lineage>
        <taxon>Bacteria</taxon>
        <taxon>Pseudomonadati</taxon>
        <taxon>Pseudomonadota</taxon>
        <taxon>Gammaproteobacteria</taxon>
        <taxon>Alteromonadales</taxon>
        <taxon>Alteromonadaceae</taxon>
        <taxon>Paraglaciecola</taxon>
    </lineage>
</organism>
<dbReference type="OrthoDB" id="7241844at2"/>
<dbReference type="Gene3D" id="3.40.190.10">
    <property type="entry name" value="Periplasmic binding protein-like II"/>
    <property type="match status" value="2"/>
</dbReference>
<dbReference type="AlphaFoldDB" id="K6Z879"/>
<dbReference type="STRING" id="1129793.GPLA_1457"/>
<keyword evidence="1" id="KW-0732">Signal</keyword>
<dbReference type="SUPFAM" id="SSF53850">
    <property type="entry name" value="Periplasmic binding protein-like II"/>
    <property type="match status" value="1"/>
</dbReference>
<comment type="caution">
    <text evidence="3">The sequence shown here is derived from an EMBL/GenBank/DDBJ whole genome shotgun (WGS) entry which is preliminary data.</text>
</comment>
<evidence type="ECO:0000313" key="3">
    <source>
        <dbReference type="EMBL" id="GAC32371.1"/>
    </source>
</evidence>
<evidence type="ECO:0000256" key="1">
    <source>
        <dbReference type="SAM" id="SignalP"/>
    </source>
</evidence>
<protein>
    <recommendedName>
        <fullName evidence="2">Solute-binding protein family 3/N-terminal domain-containing protein</fullName>
    </recommendedName>
</protein>
<feature type="chain" id="PRO_5003900703" description="Solute-binding protein family 3/N-terminal domain-containing protein" evidence="1">
    <location>
        <begin position="21"/>
        <end position="230"/>
    </location>
</feature>
<dbReference type="EMBL" id="BAER01000038">
    <property type="protein sequence ID" value="GAC32371.1"/>
    <property type="molecule type" value="Genomic_DNA"/>
</dbReference>
<name>K6Z879_9ALTE</name>
<evidence type="ECO:0000313" key="4">
    <source>
        <dbReference type="Proteomes" id="UP000006322"/>
    </source>
</evidence>
<gene>
    <name evidence="3" type="ORF">GPLA_1457</name>
</gene>
<proteinExistence type="predicted"/>
<evidence type="ECO:0000259" key="2">
    <source>
        <dbReference type="Pfam" id="PF00497"/>
    </source>
</evidence>
<feature type="signal peptide" evidence="1">
    <location>
        <begin position="1"/>
        <end position="20"/>
    </location>
</feature>
<dbReference type="Pfam" id="PF00497">
    <property type="entry name" value="SBP_bac_3"/>
    <property type="match status" value="1"/>
</dbReference>
<sequence length="230" mass="25713">MIKPLTIYLFLGLSFAHFFAQGSQATIVLKVGVPAFPPFAYLDENNQLSGAMVDYFDLLEQDTGYRFDIILEPYSRVIADVKQGKLDLAVIFRNAQLEGYADFIGPVSKSKVIVLPQAEKNLVDYGQLLLLDHIGVVRGASFAKRFDEDALLKKLSISDYAQGLNLLHLNRVDAVVGSLEGLEYNILASGKAFEDYGQPLLLTEKEYWLHFSNLSSNRHIAPRLKQAIDK</sequence>